<feature type="region of interest" description="Disordered" evidence="1">
    <location>
        <begin position="202"/>
        <end position="231"/>
    </location>
</feature>
<gene>
    <name evidence="2" type="ORF">CC85DRAFT_327319</name>
</gene>
<reference evidence="2 3" key="1">
    <citation type="submission" date="2015-03" db="EMBL/GenBank/DDBJ databases">
        <title>Genomics and transcriptomics of the oil-accumulating basidiomycete yeast T. oleaginosus allow insights into substrate utilization and the diverse evolutionary trajectories of mating systems in fungi.</title>
        <authorList>
            <consortium name="DOE Joint Genome Institute"/>
            <person name="Kourist R."/>
            <person name="Kracht O."/>
            <person name="Bracharz F."/>
            <person name="Lipzen A."/>
            <person name="Nolan M."/>
            <person name="Ohm R."/>
            <person name="Grigoriev I."/>
            <person name="Sun S."/>
            <person name="Heitman J."/>
            <person name="Bruck T."/>
            <person name="Nowrousian M."/>
        </authorList>
    </citation>
    <scope>NUCLEOTIDE SEQUENCE [LARGE SCALE GENOMIC DNA]</scope>
    <source>
        <strain evidence="2 3">IBC0246</strain>
    </source>
</reference>
<accession>A0A0J0XQK9</accession>
<proteinExistence type="predicted"/>
<dbReference type="EMBL" id="KQ087195">
    <property type="protein sequence ID" value="KLT43372.1"/>
    <property type="molecule type" value="Genomic_DNA"/>
</dbReference>
<dbReference type="AlphaFoldDB" id="A0A0J0XQK9"/>
<dbReference type="Proteomes" id="UP000053611">
    <property type="component" value="Unassembled WGS sequence"/>
</dbReference>
<evidence type="ECO:0000313" key="2">
    <source>
        <dbReference type="EMBL" id="KLT43372.1"/>
    </source>
</evidence>
<protein>
    <submittedName>
        <fullName evidence="2">Uncharacterized protein</fullName>
    </submittedName>
</protein>
<evidence type="ECO:0000313" key="3">
    <source>
        <dbReference type="Proteomes" id="UP000053611"/>
    </source>
</evidence>
<dbReference type="OrthoDB" id="2802356at2759"/>
<organism evidence="2 3">
    <name type="scientific">Cutaneotrichosporon oleaginosum</name>
    <dbReference type="NCBI Taxonomy" id="879819"/>
    <lineage>
        <taxon>Eukaryota</taxon>
        <taxon>Fungi</taxon>
        <taxon>Dikarya</taxon>
        <taxon>Basidiomycota</taxon>
        <taxon>Agaricomycotina</taxon>
        <taxon>Tremellomycetes</taxon>
        <taxon>Trichosporonales</taxon>
        <taxon>Trichosporonaceae</taxon>
        <taxon>Cutaneotrichosporon</taxon>
    </lineage>
</organism>
<keyword evidence="3" id="KW-1185">Reference proteome</keyword>
<evidence type="ECO:0000256" key="1">
    <source>
        <dbReference type="SAM" id="MobiDB-lite"/>
    </source>
</evidence>
<sequence>MQPKPNMMPPSMVPMGMPGPGAPGMVPIHGRMQYQLPPGYELQRLPYTPDRGWGAWDLASHHYSGSRLERTWLNELISRISEFVGARQLSEDAAYQSFVRVYYKGDGADAGNRSLGGAAAYQAYLLWCRDHWPVYAQNSHESNMMLIAGMAVAELHRLWDVVDPRSSRAKLSTASEYAAATVRYLYDRHFVQSQYGAQPTFRPLYARRRRDSDSSSASSNSRRDRRHSRRYDEFIQPHLMMQPGMQPGVMQAGVMQPGMQPGVMQSGMISGVPMQPGMQPGMQYAYAQPYAACSYQCAPVYAGYVQPAYVAQAGAQGYYPVTAGGAYYAGVDPNVYRDPNQVQYAQGYYSPQAYGYPQQGYRYY</sequence>
<dbReference type="STRING" id="879819.A0A0J0XQK9"/>
<name>A0A0J0XQK9_9TREE</name>